<comment type="caution">
    <text evidence="1">The sequence shown here is derived from an EMBL/GenBank/DDBJ whole genome shotgun (WGS) entry which is preliminary data.</text>
</comment>
<organism evidence="1 2">
    <name type="scientific">Candidatus Roizmanbacteria bacterium RIFCSPLOWO2_02_FULL_36_11</name>
    <dbReference type="NCBI Taxonomy" id="1802071"/>
    <lineage>
        <taxon>Bacteria</taxon>
        <taxon>Candidatus Roizmaniibacteriota</taxon>
    </lineage>
</organism>
<sequence length="354" mass="41813">MTRIIKPNNDYLFALSTPHGIMQHTMFNLPDPEHGYSTDDNARALIVANLWKNTDLKKKKLLRNLETGYLRFLKFARDESSSQFYCYISFDLHKKELGLGDWYGRSAFALAYLAYYSKLFEKVAWEMTQKTLPLIFNKEFSIRTKAFLILALYYILKKNETKRIFRNGELDRYRKVLKMWRDDLKKQAKANFSDKWHWPEKMITYDNGKVIQAYLILGDLLKDHELTSLGRQMLEFYTHAIFKKDFFQFPGNKNFWSKGEKMPVYDEQAVESYSMTAALITAYKLFKDKKYLKQAKIAYNWFWGQNRLKKTLVDKASGAVYDGLMKKQINDNQGAESYLALNLAYFALTKKIHL</sequence>
<dbReference type="GO" id="GO:0005975">
    <property type="term" value="P:carbohydrate metabolic process"/>
    <property type="evidence" value="ECO:0007669"/>
    <property type="project" value="InterPro"/>
</dbReference>
<gene>
    <name evidence="1" type="ORF">A3H78_01220</name>
</gene>
<protein>
    <recommendedName>
        <fullName evidence="3">Glycosyltransferase</fullName>
    </recommendedName>
</protein>
<proteinExistence type="predicted"/>
<dbReference type="InterPro" id="IPR008928">
    <property type="entry name" value="6-hairpin_glycosidase_sf"/>
</dbReference>
<dbReference type="SUPFAM" id="SSF48208">
    <property type="entry name" value="Six-hairpin glycosidases"/>
    <property type="match status" value="1"/>
</dbReference>
<dbReference type="Gene3D" id="1.50.10.20">
    <property type="match status" value="1"/>
</dbReference>
<evidence type="ECO:0000313" key="1">
    <source>
        <dbReference type="EMBL" id="OGK55460.1"/>
    </source>
</evidence>
<dbReference type="EMBL" id="MGAV01000003">
    <property type="protein sequence ID" value="OGK55460.1"/>
    <property type="molecule type" value="Genomic_DNA"/>
</dbReference>
<evidence type="ECO:0008006" key="3">
    <source>
        <dbReference type="Google" id="ProtNLM"/>
    </source>
</evidence>
<evidence type="ECO:0000313" key="2">
    <source>
        <dbReference type="Proteomes" id="UP000177418"/>
    </source>
</evidence>
<accession>A0A1F7JIL6</accession>
<dbReference type="Proteomes" id="UP000177418">
    <property type="component" value="Unassembled WGS sequence"/>
</dbReference>
<reference evidence="1 2" key="1">
    <citation type="journal article" date="2016" name="Nat. Commun.">
        <title>Thousands of microbial genomes shed light on interconnected biogeochemical processes in an aquifer system.</title>
        <authorList>
            <person name="Anantharaman K."/>
            <person name="Brown C.T."/>
            <person name="Hug L.A."/>
            <person name="Sharon I."/>
            <person name="Castelle C.J."/>
            <person name="Probst A.J."/>
            <person name="Thomas B.C."/>
            <person name="Singh A."/>
            <person name="Wilkins M.J."/>
            <person name="Karaoz U."/>
            <person name="Brodie E.L."/>
            <person name="Williams K.H."/>
            <person name="Hubbard S.S."/>
            <person name="Banfield J.F."/>
        </authorList>
    </citation>
    <scope>NUCLEOTIDE SEQUENCE [LARGE SCALE GENOMIC DNA]</scope>
</reference>
<dbReference type="AlphaFoldDB" id="A0A1F7JIL6"/>
<name>A0A1F7JIL6_9BACT</name>